<evidence type="ECO:0000259" key="11">
    <source>
        <dbReference type="PROSITE" id="PS50011"/>
    </source>
</evidence>
<dbReference type="Pfam" id="PF07714">
    <property type="entry name" value="PK_Tyr_Ser-Thr"/>
    <property type="match status" value="1"/>
</dbReference>
<dbReference type="SUPFAM" id="SSF56112">
    <property type="entry name" value="Protein kinase-like (PK-like)"/>
    <property type="match status" value="1"/>
</dbReference>
<evidence type="ECO:0000256" key="8">
    <source>
        <dbReference type="ARBA" id="ARBA00023293"/>
    </source>
</evidence>
<keyword evidence="3 10" id="KW-0812">Transmembrane</keyword>
<evidence type="ECO:0000256" key="7">
    <source>
        <dbReference type="ARBA" id="ARBA00023239"/>
    </source>
</evidence>
<dbReference type="InterPro" id="IPR011009">
    <property type="entry name" value="Kinase-like_dom_sf"/>
</dbReference>
<proteinExistence type="predicted"/>
<dbReference type="GO" id="GO:0005886">
    <property type="term" value="C:plasma membrane"/>
    <property type="evidence" value="ECO:0007669"/>
    <property type="project" value="TreeGrafter"/>
</dbReference>
<keyword evidence="5 10" id="KW-1133">Transmembrane helix</keyword>
<accession>A0A7S4S078</accession>
<dbReference type="CDD" id="cd07302">
    <property type="entry name" value="CHD"/>
    <property type="match status" value="1"/>
</dbReference>
<dbReference type="InterPro" id="IPR008271">
    <property type="entry name" value="Ser/Thr_kinase_AS"/>
</dbReference>
<dbReference type="Pfam" id="PF00211">
    <property type="entry name" value="Guanylate_cyc"/>
    <property type="match status" value="1"/>
</dbReference>
<dbReference type="GO" id="GO:0005524">
    <property type="term" value="F:ATP binding"/>
    <property type="evidence" value="ECO:0007669"/>
    <property type="project" value="InterPro"/>
</dbReference>
<evidence type="ECO:0000256" key="9">
    <source>
        <dbReference type="PROSITE-ProRule" id="PRU00087"/>
    </source>
</evidence>
<comment type="subcellular location">
    <subcellularLocation>
        <location evidence="1">Membrane</location>
        <topology evidence="1">Single-pass membrane protein</topology>
    </subcellularLocation>
</comment>
<keyword evidence="7" id="KW-0456">Lyase</keyword>
<dbReference type="GO" id="GO:0035556">
    <property type="term" value="P:intracellular signal transduction"/>
    <property type="evidence" value="ECO:0007669"/>
    <property type="project" value="InterPro"/>
</dbReference>
<evidence type="ECO:0000256" key="5">
    <source>
        <dbReference type="ARBA" id="ARBA00022989"/>
    </source>
</evidence>
<protein>
    <recommendedName>
        <fullName evidence="2">guanylate cyclase</fullName>
        <ecNumber evidence="2">4.6.1.2</ecNumber>
    </recommendedName>
</protein>
<dbReference type="PANTHER" id="PTHR11920">
    <property type="entry name" value="GUANYLYL CYCLASE"/>
    <property type="match status" value="1"/>
</dbReference>
<dbReference type="InterPro" id="IPR001054">
    <property type="entry name" value="A/G_cyclase"/>
</dbReference>
<dbReference type="Gene3D" id="3.30.70.1230">
    <property type="entry name" value="Nucleotide cyclase"/>
    <property type="match status" value="1"/>
</dbReference>
<dbReference type="PRINTS" id="PR00109">
    <property type="entry name" value="TYRKINASE"/>
</dbReference>
<feature type="domain" description="Protein kinase" evidence="11">
    <location>
        <begin position="258"/>
        <end position="616"/>
    </location>
</feature>
<evidence type="ECO:0000256" key="6">
    <source>
        <dbReference type="ARBA" id="ARBA00023136"/>
    </source>
</evidence>
<evidence type="ECO:0000256" key="1">
    <source>
        <dbReference type="ARBA" id="ARBA00004167"/>
    </source>
</evidence>
<feature type="domain" description="Guanylate cyclase" evidence="12">
    <location>
        <begin position="663"/>
        <end position="794"/>
    </location>
</feature>
<dbReference type="InterPro" id="IPR029787">
    <property type="entry name" value="Nucleotide_cyclase"/>
</dbReference>
<dbReference type="EC" id="4.6.1.2" evidence="2"/>
<gene>
    <name evidence="13" type="ORF">DBRI00130_LOCUS27139</name>
</gene>
<dbReference type="GO" id="GO:0004016">
    <property type="term" value="F:adenylate cyclase activity"/>
    <property type="evidence" value="ECO:0007669"/>
    <property type="project" value="TreeGrafter"/>
</dbReference>
<keyword evidence="6 10" id="KW-0472">Membrane</keyword>
<dbReference type="PROSITE" id="PS00108">
    <property type="entry name" value="PROTEIN_KINASE_ST"/>
    <property type="match status" value="1"/>
</dbReference>
<dbReference type="AlphaFoldDB" id="A0A7S4S078"/>
<dbReference type="Gene3D" id="1.10.510.10">
    <property type="entry name" value="Transferase(Phosphotransferase) domain 1"/>
    <property type="match status" value="1"/>
</dbReference>
<feature type="repeat" description="Filamin" evidence="9">
    <location>
        <begin position="134"/>
        <end position="176"/>
    </location>
</feature>
<dbReference type="EMBL" id="HBNS01034717">
    <property type="protein sequence ID" value="CAE4630523.1"/>
    <property type="molecule type" value="Transcribed_RNA"/>
</dbReference>
<dbReference type="PROSITE" id="PS50125">
    <property type="entry name" value="GUANYLATE_CYCLASE_2"/>
    <property type="match status" value="1"/>
</dbReference>
<evidence type="ECO:0000256" key="10">
    <source>
        <dbReference type="SAM" id="Phobius"/>
    </source>
</evidence>
<evidence type="ECO:0000313" key="13">
    <source>
        <dbReference type="EMBL" id="CAE4630523.1"/>
    </source>
</evidence>
<keyword evidence="8" id="KW-0141">cGMP biosynthesis</keyword>
<dbReference type="InterPro" id="IPR001245">
    <property type="entry name" value="Ser-Thr/Tyr_kinase_cat_dom"/>
</dbReference>
<dbReference type="InterPro" id="IPR050401">
    <property type="entry name" value="Cyclic_nucleotide_synthase"/>
</dbReference>
<organism evidence="13">
    <name type="scientific">Ditylum brightwellii</name>
    <dbReference type="NCBI Taxonomy" id="49249"/>
    <lineage>
        <taxon>Eukaryota</taxon>
        <taxon>Sar</taxon>
        <taxon>Stramenopiles</taxon>
        <taxon>Ochrophyta</taxon>
        <taxon>Bacillariophyta</taxon>
        <taxon>Mediophyceae</taxon>
        <taxon>Lithodesmiophycidae</taxon>
        <taxon>Lithodesmiales</taxon>
        <taxon>Lithodesmiaceae</taxon>
        <taxon>Ditylum</taxon>
    </lineage>
</organism>
<dbReference type="PROSITE" id="PS50194">
    <property type="entry name" value="FILAMIN_REPEAT"/>
    <property type="match status" value="1"/>
</dbReference>
<evidence type="ECO:0000256" key="3">
    <source>
        <dbReference type="ARBA" id="ARBA00022692"/>
    </source>
</evidence>
<dbReference type="SUPFAM" id="SSF55073">
    <property type="entry name" value="Nucleotide cyclase"/>
    <property type="match status" value="1"/>
</dbReference>
<dbReference type="GO" id="GO:0004672">
    <property type="term" value="F:protein kinase activity"/>
    <property type="evidence" value="ECO:0007669"/>
    <property type="project" value="InterPro"/>
</dbReference>
<dbReference type="SMART" id="SM00044">
    <property type="entry name" value="CYCc"/>
    <property type="match status" value="1"/>
</dbReference>
<dbReference type="PROSITE" id="PS50011">
    <property type="entry name" value="PROTEIN_KINASE_DOM"/>
    <property type="match status" value="1"/>
</dbReference>
<dbReference type="GO" id="GO:0004383">
    <property type="term" value="F:guanylate cyclase activity"/>
    <property type="evidence" value="ECO:0007669"/>
    <property type="project" value="UniProtKB-EC"/>
</dbReference>
<evidence type="ECO:0000256" key="2">
    <source>
        <dbReference type="ARBA" id="ARBA00012202"/>
    </source>
</evidence>
<feature type="transmembrane region" description="Helical" evidence="10">
    <location>
        <begin position="216"/>
        <end position="237"/>
    </location>
</feature>
<evidence type="ECO:0000259" key="12">
    <source>
        <dbReference type="PROSITE" id="PS50125"/>
    </source>
</evidence>
<name>A0A7S4S078_9STRA</name>
<evidence type="ECO:0000256" key="4">
    <source>
        <dbReference type="ARBA" id="ARBA00022741"/>
    </source>
</evidence>
<dbReference type="GO" id="GO:0001653">
    <property type="term" value="F:peptide receptor activity"/>
    <property type="evidence" value="ECO:0007669"/>
    <property type="project" value="TreeGrafter"/>
</dbReference>
<dbReference type="PANTHER" id="PTHR11920:SF335">
    <property type="entry name" value="GUANYLATE CYCLASE"/>
    <property type="match status" value="1"/>
</dbReference>
<dbReference type="SMART" id="SM00220">
    <property type="entry name" value="S_TKc"/>
    <property type="match status" value="1"/>
</dbReference>
<reference evidence="13" key="1">
    <citation type="submission" date="2021-01" db="EMBL/GenBank/DDBJ databases">
        <authorList>
            <person name="Corre E."/>
            <person name="Pelletier E."/>
            <person name="Niang G."/>
            <person name="Scheremetjew M."/>
            <person name="Finn R."/>
            <person name="Kale V."/>
            <person name="Holt S."/>
            <person name="Cochrane G."/>
            <person name="Meng A."/>
            <person name="Brown T."/>
            <person name="Cohen L."/>
        </authorList>
    </citation>
    <scope>NUCLEOTIDE SEQUENCE</scope>
    <source>
        <strain evidence="13">GSO104</strain>
    </source>
</reference>
<sequence length="874" mass="97775">MELRNMQSDIGFISRDDNTGNYKCIRPSRTYDAIVCPPGHIKQNEDTVVNGCSLAGLRCDANFQCLCRPCVKAFDVDVFPKSESSDRTAPCKKMDICATKEQLSLVSFFFVDNLKRDNVRFDVRFVERDKTDYVDITYIGDFTYEFTIEPRERGISLLEILADGEQISQSPLRVETASRNCQEEYNDGWRIADLEGNCICVTGSLYIAGSCVRYSAFLPSILVPLLVIFMIAGFFFIEYKRKKHDSIWRVNQSDLEFDDPPAVIGRGTLGLVLLAGYRGTTVAVKRVIPPKLIDNTENKNPELGSGDMNELDDGHRVSYYMEPKDSDRTSISSFDFSRSGKFSAFANGKASGRASVSVGSLYGQNVVTKKFPIMKKFLVLNKIRGKDEYSKLKSDFITEMRQLSKLRHPCITTVMGAVIGGGQEPKLIMEHMQLGSLHDLLHNDSMAIEGEVLLPILKDIVKGLRFLHSFNPPVIHGDLKARNILVDSKLRAKVADFGLSQKKRVGVTGTPLWMAPELLLGKSTNSITSDCFSFGIMLYEIYSRKEPYEGEDPQLVLQQVCNPGINKRPPIPPTCPAKISEIMIECVHMDPARRPSFGDIDDELKRLNVDSVEPGLNVISMQISKQSRLCKNETLLLEVFPKRIADALKEGKKIEPEHHECVTIYFSDIVGFTNISSILTPLKVSDMLDRLYEKFDNLSRDHDVFKIETIGDAYMAVTNLVCHQEDHALRIAKFARDTVNAASETLIDVDNPELGYVNIRVGFNSGPVVSNVVGNRNPKFTIIGDTVNCAARMESNSLPLKIHCSEASALILKEKHPEVPLDPRGSIPIKGKGEMETFWVYNYYDGGFVRRGGRRRGSINSLTSSVENGSNSFK</sequence>
<dbReference type="InterPro" id="IPR017868">
    <property type="entry name" value="Filamin/ABP280_repeat-like"/>
</dbReference>
<dbReference type="InterPro" id="IPR000719">
    <property type="entry name" value="Prot_kinase_dom"/>
</dbReference>
<dbReference type="GO" id="GO:0007168">
    <property type="term" value="P:receptor guanylyl cyclase signaling pathway"/>
    <property type="evidence" value="ECO:0007669"/>
    <property type="project" value="TreeGrafter"/>
</dbReference>
<keyword evidence="4" id="KW-0547">Nucleotide-binding</keyword>